<organism evidence="4 5">
    <name type="scientific">Saccharopolyspora griseoalba</name>
    <dbReference type="NCBI Taxonomy" id="1431848"/>
    <lineage>
        <taxon>Bacteria</taxon>
        <taxon>Bacillati</taxon>
        <taxon>Actinomycetota</taxon>
        <taxon>Actinomycetes</taxon>
        <taxon>Pseudonocardiales</taxon>
        <taxon>Pseudonocardiaceae</taxon>
        <taxon>Saccharopolyspora</taxon>
    </lineage>
</organism>
<evidence type="ECO:0000313" key="4">
    <source>
        <dbReference type="EMBL" id="MFC7341108.1"/>
    </source>
</evidence>
<name>A0ABW2LHF1_9PSEU</name>
<evidence type="ECO:0000313" key="5">
    <source>
        <dbReference type="Proteomes" id="UP001596504"/>
    </source>
</evidence>
<dbReference type="SUPFAM" id="SSF51261">
    <property type="entry name" value="Duplicated hybrid motif"/>
    <property type="match status" value="1"/>
</dbReference>
<evidence type="ECO:0000256" key="1">
    <source>
        <dbReference type="SAM" id="MobiDB-lite"/>
    </source>
</evidence>
<protein>
    <submittedName>
        <fullName evidence="4">M23 family metallopeptidase</fullName>
        <ecNumber evidence="4">3.4.24.-</ecNumber>
    </submittedName>
</protein>
<evidence type="ECO:0000256" key="2">
    <source>
        <dbReference type="SAM" id="SignalP"/>
    </source>
</evidence>
<dbReference type="InterPro" id="IPR050570">
    <property type="entry name" value="Cell_wall_metabolism_enzyme"/>
</dbReference>
<keyword evidence="2" id="KW-0732">Signal</keyword>
<dbReference type="PANTHER" id="PTHR21666">
    <property type="entry name" value="PEPTIDASE-RELATED"/>
    <property type="match status" value="1"/>
</dbReference>
<dbReference type="RefSeq" id="WP_380665649.1">
    <property type="nucleotide sequence ID" value="NZ_JBHTCJ010000003.1"/>
</dbReference>
<dbReference type="GO" id="GO:0016787">
    <property type="term" value="F:hydrolase activity"/>
    <property type="evidence" value="ECO:0007669"/>
    <property type="project" value="UniProtKB-KW"/>
</dbReference>
<sequence length="197" mass="20201">MATLPGRKANIAALGLLLAVGLSAGAGSAAAADDRPGPQDRATSARAQVPRAESGEPAKSPAPWVAPTWGEISSGFGMRWGSMHEGVDIANEVGTPIRAASAGTVIDSGPASGYGLWVRIDHGRGRVTTYGHVDATRVHVGQKVESADPIATLGNRGQSTGPHLHFQIDVSGKAVDPVAFYGEPEALTDWPGHPSNS</sequence>
<reference evidence="5" key="1">
    <citation type="journal article" date="2019" name="Int. J. Syst. Evol. Microbiol.">
        <title>The Global Catalogue of Microorganisms (GCM) 10K type strain sequencing project: providing services to taxonomists for standard genome sequencing and annotation.</title>
        <authorList>
            <consortium name="The Broad Institute Genomics Platform"/>
            <consortium name="The Broad Institute Genome Sequencing Center for Infectious Disease"/>
            <person name="Wu L."/>
            <person name="Ma J."/>
        </authorList>
    </citation>
    <scope>NUCLEOTIDE SEQUENCE [LARGE SCALE GENOMIC DNA]</scope>
    <source>
        <strain evidence="5">WLHS5</strain>
    </source>
</reference>
<gene>
    <name evidence="4" type="ORF">ACFQRI_06760</name>
</gene>
<dbReference type="PANTHER" id="PTHR21666:SF270">
    <property type="entry name" value="MUREIN HYDROLASE ACTIVATOR ENVC"/>
    <property type="match status" value="1"/>
</dbReference>
<dbReference type="InterPro" id="IPR016047">
    <property type="entry name" value="M23ase_b-sheet_dom"/>
</dbReference>
<accession>A0ABW2LHF1</accession>
<proteinExistence type="predicted"/>
<dbReference type="EC" id="3.4.24.-" evidence="4"/>
<dbReference type="Proteomes" id="UP001596504">
    <property type="component" value="Unassembled WGS sequence"/>
</dbReference>
<dbReference type="CDD" id="cd12797">
    <property type="entry name" value="M23_peptidase"/>
    <property type="match status" value="1"/>
</dbReference>
<feature type="region of interest" description="Disordered" evidence="1">
    <location>
        <begin position="28"/>
        <end position="66"/>
    </location>
</feature>
<dbReference type="Pfam" id="PF01551">
    <property type="entry name" value="Peptidase_M23"/>
    <property type="match status" value="1"/>
</dbReference>
<feature type="chain" id="PRO_5046636002" evidence="2">
    <location>
        <begin position="32"/>
        <end position="197"/>
    </location>
</feature>
<evidence type="ECO:0000259" key="3">
    <source>
        <dbReference type="Pfam" id="PF01551"/>
    </source>
</evidence>
<dbReference type="EMBL" id="JBHTCJ010000003">
    <property type="protein sequence ID" value="MFC7341108.1"/>
    <property type="molecule type" value="Genomic_DNA"/>
</dbReference>
<comment type="caution">
    <text evidence="4">The sequence shown here is derived from an EMBL/GenBank/DDBJ whole genome shotgun (WGS) entry which is preliminary data.</text>
</comment>
<dbReference type="InterPro" id="IPR011055">
    <property type="entry name" value="Dup_hybrid_motif"/>
</dbReference>
<feature type="signal peptide" evidence="2">
    <location>
        <begin position="1"/>
        <end position="31"/>
    </location>
</feature>
<feature type="domain" description="M23ase beta-sheet core" evidence="3">
    <location>
        <begin position="83"/>
        <end position="177"/>
    </location>
</feature>
<keyword evidence="4" id="KW-0378">Hydrolase</keyword>
<dbReference type="Gene3D" id="2.70.70.10">
    <property type="entry name" value="Glucose Permease (Domain IIA)"/>
    <property type="match status" value="1"/>
</dbReference>
<keyword evidence="5" id="KW-1185">Reference proteome</keyword>